<evidence type="ECO:0000313" key="4">
    <source>
        <dbReference type="EMBL" id="MDP8172678.1"/>
    </source>
</evidence>
<evidence type="ECO:0000313" key="5">
    <source>
        <dbReference type="Proteomes" id="UP001236239"/>
    </source>
</evidence>
<dbReference type="Proteomes" id="UP001236239">
    <property type="component" value="Unassembled WGS sequence"/>
</dbReference>
<dbReference type="EMBL" id="JASAYQ010000006">
    <property type="protein sequence ID" value="MDP8172678.1"/>
    <property type="molecule type" value="Genomic_DNA"/>
</dbReference>
<dbReference type="Pfam" id="PF00583">
    <property type="entry name" value="Acetyltransf_1"/>
    <property type="match status" value="1"/>
</dbReference>
<dbReference type="PROSITE" id="PS51186">
    <property type="entry name" value="GNAT"/>
    <property type="match status" value="1"/>
</dbReference>
<keyword evidence="2 4" id="KW-0012">Acyltransferase</keyword>
<dbReference type="SUPFAM" id="SSF55729">
    <property type="entry name" value="Acyl-CoA N-acyltransferases (Nat)"/>
    <property type="match status" value="1"/>
</dbReference>
<accession>A0AAJ6N9H2</accession>
<dbReference type="InterPro" id="IPR016181">
    <property type="entry name" value="Acyl_CoA_acyltransferase"/>
</dbReference>
<name>A0AAJ6N9H2_9PAST</name>
<keyword evidence="1 4" id="KW-0808">Transferase</keyword>
<evidence type="ECO:0000259" key="3">
    <source>
        <dbReference type="PROSITE" id="PS51186"/>
    </source>
</evidence>
<reference evidence="4" key="1">
    <citation type="journal article" date="2023" name="Front. Microbiol.">
        <title>Phylogeography and host specificity of Pasteurellaceae pathogenic to sea-farmed fish in the north-east Atlantic.</title>
        <authorList>
            <person name="Gulla S."/>
            <person name="Colquhoun D.J."/>
            <person name="Olsen A.B."/>
            <person name="Spilsberg B."/>
            <person name="Lagesen K."/>
            <person name="Aakesson C.P."/>
            <person name="Strom S."/>
            <person name="Manji F."/>
            <person name="Birkbeck T.H."/>
            <person name="Nilsen H.K."/>
        </authorList>
    </citation>
    <scope>NUCLEOTIDE SEQUENCE</scope>
    <source>
        <strain evidence="4">TW16_20</strain>
    </source>
</reference>
<sequence>MKMQNQIHIRKAGKTDFDSIYQFVNELEETVFELENQKKTFEQNIKNENYIYLIAELNRKSIGFISCHSQNLLHHAGQKIAEIQEMYVIPEKRKIGVGKKLIDELKRVAKQNGIAQLEVTSNKRRTKTHRFYQREKFVNTHEKFTFQLK</sequence>
<dbReference type="CDD" id="cd04301">
    <property type="entry name" value="NAT_SF"/>
    <property type="match status" value="1"/>
</dbReference>
<dbReference type="RefSeq" id="WP_306374149.1">
    <property type="nucleotide sequence ID" value="NZ_JASAYK010000003.1"/>
</dbReference>
<dbReference type="AlphaFoldDB" id="A0AAJ6N9H2"/>
<dbReference type="GO" id="GO:0016747">
    <property type="term" value="F:acyltransferase activity, transferring groups other than amino-acyl groups"/>
    <property type="evidence" value="ECO:0007669"/>
    <property type="project" value="InterPro"/>
</dbReference>
<evidence type="ECO:0000256" key="2">
    <source>
        <dbReference type="ARBA" id="ARBA00023315"/>
    </source>
</evidence>
<organism evidence="4 5">
    <name type="scientific">Phocoenobacter skyensis</name>
    <dbReference type="NCBI Taxonomy" id="97481"/>
    <lineage>
        <taxon>Bacteria</taxon>
        <taxon>Pseudomonadati</taxon>
        <taxon>Pseudomonadota</taxon>
        <taxon>Gammaproteobacteria</taxon>
        <taxon>Pasteurellales</taxon>
        <taxon>Pasteurellaceae</taxon>
        <taxon>Phocoenobacter</taxon>
    </lineage>
</organism>
<proteinExistence type="predicted"/>
<gene>
    <name evidence="4" type="ORF">QJU93_04840</name>
</gene>
<dbReference type="Gene3D" id="3.40.630.30">
    <property type="match status" value="1"/>
</dbReference>
<dbReference type="PANTHER" id="PTHR43877">
    <property type="entry name" value="AMINOALKYLPHOSPHONATE N-ACETYLTRANSFERASE-RELATED-RELATED"/>
    <property type="match status" value="1"/>
</dbReference>
<dbReference type="EC" id="2.3.1.-" evidence="4"/>
<dbReference type="InterPro" id="IPR000182">
    <property type="entry name" value="GNAT_dom"/>
</dbReference>
<feature type="domain" description="N-acetyltransferase" evidence="3">
    <location>
        <begin position="7"/>
        <end position="149"/>
    </location>
</feature>
<evidence type="ECO:0000256" key="1">
    <source>
        <dbReference type="ARBA" id="ARBA00022679"/>
    </source>
</evidence>
<dbReference type="InterPro" id="IPR050832">
    <property type="entry name" value="Bact_Acetyltransf"/>
</dbReference>
<comment type="caution">
    <text evidence="4">The sequence shown here is derived from an EMBL/GenBank/DDBJ whole genome shotgun (WGS) entry which is preliminary data.</text>
</comment>
<dbReference type="PANTHER" id="PTHR43877:SF2">
    <property type="entry name" value="AMINOALKYLPHOSPHONATE N-ACETYLTRANSFERASE-RELATED"/>
    <property type="match status" value="1"/>
</dbReference>
<protein>
    <submittedName>
        <fullName evidence="4">GNAT family N-acetyltransferase</fullName>
        <ecNumber evidence="4">2.3.1.-</ecNumber>
    </submittedName>
</protein>